<keyword evidence="10" id="KW-1185">Reference proteome</keyword>
<evidence type="ECO:0000256" key="7">
    <source>
        <dbReference type="ARBA" id="ARBA00046740"/>
    </source>
</evidence>
<keyword evidence="3 8" id="KW-0694">RNA-binding</keyword>
<dbReference type="FunFam" id="3.30.1370.30:FF:000002">
    <property type="entry name" value="30S ribosomal protein S8"/>
    <property type="match status" value="1"/>
</dbReference>
<reference evidence="9 10" key="1">
    <citation type="submission" date="2020-02" db="EMBL/GenBank/DDBJ databases">
        <authorList>
            <person name="Li X.-J."/>
            <person name="Han X.-M."/>
        </authorList>
    </citation>
    <scope>NUCLEOTIDE SEQUENCE [LARGE SCALE GENOMIC DNA]</scope>
    <source>
        <strain evidence="9 10">CCTCC AB 2017055</strain>
    </source>
</reference>
<dbReference type="RefSeq" id="WP_163735667.1">
    <property type="nucleotide sequence ID" value="NZ_JAAGOA010000005.1"/>
</dbReference>
<name>A0A6L9S6R1_9ACTN</name>
<organism evidence="9 10">
    <name type="scientific">Phytoactinopolyspora halotolerans</name>
    <dbReference type="NCBI Taxonomy" id="1981512"/>
    <lineage>
        <taxon>Bacteria</taxon>
        <taxon>Bacillati</taxon>
        <taxon>Actinomycetota</taxon>
        <taxon>Actinomycetes</taxon>
        <taxon>Jiangellales</taxon>
        <taxon>Jiangellaceae</taxon>
        <taxon>Phytoactinopolyspora</taxon>
    </lineage>
</organism>
<comment type="subunit">
    <text evidence="7 8">Part of the 30S ribosomal subunit. Contacts proteins S5 and S12.</text>
</comment>
<dbReference type="GO" id="GO:0005840">
    <property type="term" value="C:ribosome"/>
    <property type="evidence" value="ECO:0007669"/>
    <property type="project" value="UniProtKB-KW"/>
</dbReference>
<dbReference type="GO" id="GO:0003735">
    <property type="term" value="F:structural constituent of ribosome"/>
    <property type="evidence" value="ECO:0007669"/>
    <property type="project" value="InterPro"/>
</dbReference>
<evidence type="ECO:0000256" key="3">
    <source>
        <dbReference type="ARBA" id="ARBA00022884"/>
    </source>
</evidence>
<dbReference type="AlphaFoldDB" id="A0A6L9S6R1"/>
<dbReference type="GO" id="GO:1990904">
    <property type="term" value="C:ribonucleoprotein complex"/>
    <property type="evidence" value="ECO:0007669"/>
    <property type="project" value="UniProtKB-KW"/>
</dbReference>
<dbReference type="InterPro" id="IPR000630">
    <property type="entry name" value="Ribosomal_uS8"/>
</dbReference>
<evidence type="ECO:0000313" key="9">
    <source>
        <dbReference type="EMBL" id="NEE00242.1"/>
    </source>
</evidence>
<dbReference type="PANTHER" id="PTHR11758">
    <property type="entry name" value="40S RIBOSOMAL PROTEIN S15A"/>
    <property type="match status" value="1"/>
</dbReference>
<evidence type="ECO:0000256" key="8">
    <source>
        <dbReference type="HAMAP-Rule" id="MF_01302"/>
    </source>
</evidence>
<comment type="similarity">
    <text evidence="1 8">Belongs to the universal ribosomal protein uS8 family.</text>
</comment>
<evidence type="ECO:0000313" key="10">
    <source>
        <dbReference type="Proteomes" id="UP000475214"/>
    </source>
</evidence>
<protein>
    <recommendedName>
        <fullName evidence="6 8">Small ribosomal subunit protein uS8</fullName>
    </recommendedName>
</protein>
<dbReference type="SUPFAM" id="SSF56047">
    <property type="entry name" value="Ribosomal protein S8"/>
    <property type="match status" value="1"/>
</dbReference>
<dbReference type="Gene3D" id="3.30.1370.30">
    <property type="match status" value="1"/>
</dbReference>
<dbReference type="HAMAP" id="MF_01302_B">
    <property type="entry name" value="Ribosomal_uS8_B"/>
    <property type="match status" value="1"/>
</dbReference>
<keyword evidence="5 8" id="KW-0687">Ribonucleoprotein</keyword>
<evidence type="ECO:0000256" key="6">
    <source>
        <dbReference type="ARBA" id="ARBA00035258"/>
    </source>
</evidence>
<evidence type="ECO:0000256" key="2">
    <source>
        <dbReference type="ARBA" id="ARBA00022730"/>
    </source>
</evidence>
<accession>A0A6L9S6R1</accession>
<keyword evidence="4 8" id="KW-0689">Ribosomal protein</keyword>
<dbReference type="Gene3D" id="3.30.1490.10">
    <property type="match status" value="1"/>
</dbReference>
<comment type="caution">
    <text evidence="9">The sequence shown here is derived from an EMBL/GenBank/DDBJ whole genome shotgun (WGS) entry which is preliminary data.</text>
</comment>
<dbReference type="GO" id="GO:0019843">
    <property type="term" value="F:rRNA binding"/>
    <property type="evidence" value="ECO:0007669"/>
    <property type="project" value="UniProtKB-UniRule"/>
</dbReference>
<dbReference type="GO" id="GO:0005737">
    <property type="term" value="C:cytoplasm"/>
    <property type="evidence" value="ECO:0007669"/>
    <property type="project" value="UniProtKB-ARBA"/>
</dbReference>
<dbReference type="FunFam" id="3.30.1490.10:FF:000001">
    <property type="entry name" value="30S ribosomal protein S8"/>
    <property type="match status" value="1"/>
</dbReference>
<dbReference type="Pfam" id="PF00410">
    <property type="entry name" value="Ribosomal_S8"/>
    <property type="match status" value="1"/>
</dbReference>
<evidence type="ECO:0000256" key="5">
    <source>
        <dbReference type="ARBA" id="ARBA00023274"/>
    </source>
</evidence>
<keyword evidence="2 8" id="KW-0699">rRNA-binding</keyword>
<gene>
    <name evidence="8 9" type="primary">rpsH</name>
    <name evidence="9" type="ORF">G1H10_08660</name>
</gene>
<dbReference type="Proteomes" id="UP000475214">
    <property type="component" value="Unassembled WGS sequence"/>
</dbReference>
<proteinExistence type="inferred from homology"/>
<dbReference type="EMBL" id="JAAGOA010000005">
    <property type="protein sequence ID" value="NEE00242.1"/>
    <property type="molecule type" value="Genomic_DNA"/>
</dbReference>
<dbReference type="NCBIfam" id="NF001109">
    <property type="entry name" value="PRK00136.1"/>
    <property type="match status" value="1"/>
</dbReference>
<evidence type="ECO:0000256" key="1">
    <source>
        <dbReference type="ARBA" id="ARBA00006471"/>
    </source>
</evidence>
<comment type="function">
    <text evidence="8">One of the primary rRNA binding proteins, it binds directly to 16S rRNA central domain where it helps coordinate assembly of the platform of the 30S subunit.</text>
</comment>
<evidence type="ECO:0000256" key="4">
    <source>
        <dbReference type="ARBA" id="ARBA00022980"/>
    </source>
</evidence>
<dbReference type="InterPro" id="IPR035987">
    <property type="entry name" value="Ribosomal_uS8_sf"/>
</dbReference>
<dbReference type="GO" id="GO:0006412">
    <property type="term" value="P:translation"/>
    <property type="evidence" value="ECO:0007669"/>
    <property type="project" value="UniProtKB-UniRule"/>
</dbReference>
<sequence length="135" mass="14608">MTMTDPIADMLTRLRNANSAYHDSVTMPYSKLKAHIAEILKQEGYIADFHVEEPPEGSVGRSLVLSLKYGPSRERSIAGVRRVSKPGLRVYAKANNMPKVLGGLGVAIISTSHGLLTDRAASKQGVGGEVLAYVW</sequence>